<dbReference type="GO" id="GO:0003677">
    <property type="term" value="F:DNA binding"/>
    <property type="evidence" value="ECO:0007669"/>
    <property type="project" value="UniProtKB-KW"/>
</dbReference>
<dbReference type="InterPro" id="IPR000524">
    <property type="entry name" value="Tscrpt_reg_HTH_GntR"/>
</dbReference>
<organism evidence="5 6">
    <name type="scientific">Anaeromicropila populeti</name>
    <dbReference type="NCBI Taxonomy" id="37658"/>
    <lineage>
        <taxon>Bacteria</taxon>
        <taxon>Bacillati</taxon>
        <taxon>Bacillota</taxon>
        <taxon>Clostridia</taxon>
        <taxon>Lachnospirales</taxon>
        <taxon>Lachnospiraceae</taxon>
        <taxon>Anaeromicropila</taxon>
    </lineage>
</organism>
<evidence type="ECO:0000256" key="3">
    <source>
        <dbReference type="ARBA" id="ARBA00023163"/>
    </source>
</evidence>
<accession>A0A1I6JHC6</accession>
<dbReference type="PROSITE" id="PS50949">
    <property type="entry name" value="HTH_GNTR"/>
    <property type="match status" value="1"/>
</dbReference>
<dbReference type="SUPFAM" id="SSF46785">
    <property type="entry name" value="Winged helix' DNA-binding domain"/>
    <property type="match status" value="1"/>
</dbReference>
<dbReference type="Gene3D" id="1.10.10.10">
    <property type="entry name" value="Winged helix-like DNA-binding domain superfamily/Winged helix DNA-binding domain"/>
    <property type="match status" value="1"/>
</dbReference>
<dbReference type="GO" id="GO:0003700">
    <property type="term" value="F:DNA-binding transcription factor activity"/>
    <property type="evidence" value="ECO:0007669"/>
    <property type="project" value="InterPro"/>
</dbReference>
<reference evidence="5 6" key="1">
    <citation type="submission" date="2016-10" db="EMBL/GenBank/DDBJ databases">
        <authorList>
            <person name="de Groot N.N."/>
        </authorList>
    </citation>
    <scope>NUCLEOTIDE SEQUENCE [LARGE SCALE GENOMIC DNA]</scope>
    <source>
        <strain evidence="5 6">743A</strain>
    </source>
</reference>
<dbReference type="InterPro" id="IPR036390">
    <property type="entry name" value="WH_DNA-bd_sf"/>
</dbReference>
<dbReference type="InterPro" id="IPR036388">
    <property type="entry name" value="WH-like_DNA-bd_sf"/>
</dbReference>
<dbReference type="SUPFAM" id="SSF48008">
    <property type="entry name" value="GntR ligand-binding domain-like"/>
    <property type="match status" value="1"/>
</dbReference>
<feature type="domain" description="HTH gntR-type" evidence="4">
    <location>
        <begin position="10"/>
        <end position="77"/>
    </location>
</feature>
<proteinExistence type="predicted"/>
<dbReference type="Gene3D" id="1.20.120.530">
    <property type="entry name" value="GntR ligand-binding domain-like"/>
    <property type="match status" value="1"/>
</dbReference>
<dbReference type="OrthoDB" id="368823at2"/>
<evidence type="ECO:0000313" key="5">
    <source>
        <dbReference type="EMBL" id="SFR78388.1"/>
    </source>
</evidence>
<dbReference type="Pfam" id="PF07729">
    <property type="entry name" value="FCD"/>
    <property type="match status" value="1"/>
</dbReference>
<dbReference type="PRINTS" id="PR00035">
    <property type="entry name" value="HTHGNTR"/>
</dbReference>
<protein>
    <submittedName>
        <fullName evidence="5">DNA-binding transcriptional regulator, GntR family</fullName>
    </submittedName>
</protein>
<dbReference type="AlphaFoldDB" id="A0A1I6JHC6"/>
<dbReference type="STRING" id="37658.SAMN05661086_01690"/>
<dbReference type="SMART" id="SM00345">
    <property type="entry name" value="HTH_GNTR"/>
    <property type="match status" value="1"/>
</dbReference>
<evidence type="ECO:0000256" key="2">
    <source>
        <dbReference type="ARBA" id="ARBA00023125"/>
    </source>
</evidence>
<dbReference type="InterPro" id="IPR008920">
    <property type="entry name" value="TF_FadR/GntR_C"/>
</dbReference>
<name>A0A1I6JHC6_9FIRM</name>
<gene>
    <name evidence="5" type="ORF">SAMN05661086_01690</name>
</gene>
<keyword evidence="1" id="KW-0805">Transcription regulation</keyword>
<dbReference type="SMART" id="SM00895">
    <property type="entry name" value="FCD"/>
    <property type="match status" value="1"/>
</dbReference>
<keyword evidence="3" id="KW-0804">Transcription</keyword>
<keyword evidence="2 5" id="KW-0238">DNA-binding</keyword>
<dbReference type="Pfam" id="PF00392">
    <property type="entry name" value="GntR"/>
    <property type="match status" value="1"/>
</dbReference>
<evidence type="ECO:0000256" key="1">
    <source>
        <dbReference type="ARBA" id="ARBA00023015"/>
    </source>
</evidence>
<sequence length="224" mass="26168">MIISMREARESAREYALRQIKENIISLKLEPGSAVSENELAKELGISRTPVREALQELQKINLIEVYPQRGSVVAKINFDIVDEMVFLRRVLEKAVVEELCDCITEENVQELEKNVQLQEFYLDNRVPEKIIELDNEFHKSLFLMCNKERIYRLMEGTQGHFDRIRTLSMYSVKDIKIVADHKAILNAIKSGDKELSAEFIVKHLSRYKLDQSEIIEKYAEFIF</sequence>
<dbReference type="Proteomes" id="UP000199659">
    <property type="component" value="Unassembled WGS sequence"/>
</dbReference>
<dbReference type="PANTHER" id="PTHR43537">
    <property type="entry name" value="TRANSCRIPTIONAL REGULATOR, GNTR FAMILY"/>
    <property type="match status" value="1"/>
</dbReference>
<dbReference type="InterPro" id="IPR011711">
    <property type="entry name" value="GntR_C"/>
</dbReference>
<keyword evidence="6" id="KW-1185">Reference proteome</keyword>
<dbReference type="RefSeq" id="WP_092560241.1">
    <property type="nucleotide sequence ID" value="NZ_FOYZ01000005.1"/>
</dbReference>
<dbReference type="PANTHER" id="PTHR43537:SF45">
    <property type="entry name" value="GNTR FAMILY REGULATORY PROTEIN"/>
    <property type="match status" value="1"/>
</dbReference>
<evidence type="ECO:0000313" key="6">
    <source>
        <dbReference type="Proteomes" id="UP000199659"/>
    </source>
</evidence>
<dbReference type="EMBL" id="FOYZ01000005">
    <property type="protein sequence ID" value="SFR78388.1"/>
    <property type="molecule type" value="Genomic_DNA"/>
</dbReference>
<evidence type="ECO:0000259" key="4">
    <source>
        <dbReference type="PROSITE" id="PS50949"/>
    </source>
</evidence>
<dbReference type="CDD" id="cd07377">
    <property type="entry name" value="WHTH_GntR"/>
    <property type="match status" value="1"/>
</dbReference>